<evidence type="ECO:0000256" key="14">
    <source>
        <dbReference type="ARBA" id="ARBA00023235"/>
    </source>
</evidence>
<evidence type="ECO:0000256" key="1">
    <source>
        <dbReference type="ARBA" id="ARBA00001966"/>
    </source>
</evidence>
<dbReference type="GO" id="GO:0006289">
    <property type="term" value="P:nucleotide-excision repair"/>
    <property type="evidence" value="ECO:0007669"/>
    <property type="project" value="TreeGrafter"/>
</dbReference>
<evidence type="ECO:0000256" key="4">
    <source>
        <dbReference type="ARBA" id="ARBA00022485"/>
    </source>
</evidence>
<evidence type="ECO:0000256" key="12">
    <source>
        <dbReference type="ARBA" id="ARBA00023014"/>
    </source>
</evidence>
<dbReference type="GO" id="GO:0005524">
    <property type="term" value="F:ATP binding"/>
    <property type="evidence" value="ECO:0007669"/>
    <property type="project" value="UniProtKB-KW"/>
</dbReference>
<dbReference type="InterPro" id="IPR045028">
    <property type="entry name" value="DinG/Rad3-like"/>
</dbReference>
<dbReference type="CDD" id="cd18788">
    <property type="entry name" value="SF2_C_XPD"/>
    <property type="match status" value="1"/>
</dbReference>
<feature type="domain" description="Helicase ATP-binding" evidence="18">
    <location>
        <begin position="30"/>
        <end position="349"/>
    </location>
</feature>
<dbReference type="Gene3D" id="3.40.50.300">
    <property type="entry name" value="P-loop containing nucleotide triphosphate hydrolases"/>
    <property type="match status" value="2"/>
</dbReference>
<reference evidence="19" key="1">
    <citation type="submission" date="2021-01" db="UniProtKB">
        <authorList>
            <consortium name="EnsemblPlants"/>
        </authorList>
    </citation>
    <scope>IDENTIFICATION</scope>
</reference>
<dbReference type="AlphaFoldDB" id="A0A7N0UP03"/>
<comment type="cofactor">
    <cofactor evidence="1">
        <name>[4Fe-4S] cluster</name>
        <dbReference type="ChEBI" id="CHEBI:49883"/>
    </cofactor>
</comment>
<keyword evidence="7" id="KW-0227">DNA damage</keyword>
<evidence type="ECO:0000256" key="15">
    <source>
        <dbReference type="ARBA" id="ARBA00023242"/>
    </source>
</evidence>
<keyword evidence="13" id="KW-0234">DNA repair</keyword>
<proteinExistence type="inferred from homology"/>
<dbReference type="InterPro" id="IPR014013">
    <property type="entry name" value="Helic_SF1/SF2_ATP-bd_DinG/Rad3"/>
</dbReference>
<keyword evidence="11" id="KW-0408">Iron</keyword>
<dbReference type="Gramene" id="Kaladp0075s0005.1.v1.1">
    <property type="protein sequence ID" value="Kaladp0075s0005.1.v1.1"/>
    <property type="gene ID" value="Kaladp0075s0005.v1.1"/>
</dbReference>
<protein>
    <recommendedName>
        <fullName evidence="16">DNA 5'-3' helicase FANCJ</fullName>
    </recommendedName>
</protein>
<evidence type="ECO:0000256" key="5">
    <source>
        <dbReference type="ARBA" id="ARBA00022723"/>
    </source>
</evidence>
<keyword evidence="6" id="KW-0547">Nucleotide-binding</keyword>
<accession>A0A7N0UP03</accession>
<keyword evidence="9" id="KW-0347">Helicase</keyword>
<dbReference type="GO" id="GO:0003677">
    <property type="term" value="F:DNA binding"/>
    <property type="evidence" value="ECO:0007669"/>
    <property type="project" value="InterPro"/>
</dbReference>
<feature type="region of interest" description="Disordered" evidence="17">
    <location>
        <begin position="628"/>
        <end position="649"/>
    </location>
</feature>
<evidence type="ECO:0000256" key="2">
    <source>
        <dbReference type="ARBA" id="ARBA00004123"/>
    </source>
</evidence>
<comment type="similarity">
    <text evidence="3">Belongs to the DEAD box helicase family. DEAH subfamily.</text>
</comment>
<dbReference type="InterPro" id="IPR027417">
    <property type="entry name" value="P-loop_NTPase"/>
</dbReference>
<evidence type="ECO:0000259" key="18">
    <source>
        <dbReference type="PROSITE" id="PS51193"/>
    </source>
</evidence>
<comment type="subcellular location">
    <subcellularLocation>
        <location evidence="2">Nucleus</location>
    </subcellularLocation>
</comment>
<organism evidence="19 20">
    <name type="scientific">Kalanchoe fedtschenkoi</name>
    <name type="common">Lavender scallops</name>
    <name type="synonym">South American air plant</name>
    <dbReference type="NCBI Taxonomy" id="63787"/>
    <lineage>
        <taxon>Eukaryota</taxon>
        <taxon>Viridiplantae</taxon>
        <taxon>Streptophyta</taxon>
        <taxon>Embryophyta</taxon>
        <taxon>Tracheophyta</taxon>
        <taxon>Spermatophyta</taxon>
        <taxon>Magnoliopsida</taxon>
        <taxon>eudicotyledons</taxon>
        <taxon>Gunneridae</taxon>
        <taxon>Pentapetalae</taxon>
        <taxon>Saxifragales</taxon>
        <taxon>Crassulaceae</taxon>
        <taxon>Kalanchoe</taxon>
    </lineage>
</organism>
<evidence type="ECO:0000256" key="3">
    <source>
        <dbReference type="ARBA" id="ARBA00008792"/>
    </source>
</evidence>
<evidence type="ECO:0000256" key="9">
    <source>
        <dbReference type="ARBA" id="ARBA00022806"/>
    </source>
</evidence>
<evidence type="ECO:0000313" key="20">
    <source>
        <dbReference type="Proteomes" id="UP000594263"/>
    </source>
</evidence>
<dbReference type="InterPro" id="IPR006554">
    <property type="entry name" value="Helicase-like_DEXD_c2"/>
</dbReference>
<feature type="compositionally biased region" description="Polar residues" evidence="17">
    <location>
        <begin position="125"/>
        <end position="140"/>
    </location>
</feature>
<keyword evidence="14" id="KW-0413">Isomerase</keyword>
<dbReference type="PANTHER" id="PTHR11472">
    <property type="entry name" value="DNA REPAIR DEAD HELICASE RAD3/XP-D SUBFAMILY MEMBER"/>
    <property type="match status" value="1"/>
</dbReference>
<sequence length="1273" mass="142418">MSSEKNSNQRKLPKFSGDAPKNPKNVIHIGGVPVEFPYKPYGTQLAFMGRVISTLERAQRDGHCHALLESPTGTGKTLSLLCSTLAWQRTQKEKNLYARLSQSKPAPEAVSDPLGHGGGFIPEMDTQSTSAQGNSESGSSAPGIEGKKKKTVPIIYYASRTHSQISQVVREYKKTSYRVQMAVLASRKHYCTNANVRRKPNLDEECKLLLKGSFSCQQFKNMKDVKNHPSVQKGGSHEVHDIEDLVNIGLLVKGCPYYASRSMADDAQLVFCPYNYIINPVIRAAMEVDINGAVVILDEAHNIEDVARDAGSVDLEEDALDKLQTELQNLCDIDAATYQPLYEMIQEIMGWICRKKDTLEKREFQLYVSCWTGDKALRELQEANITPQCFPILWQCAKKAAKNAVDLDNEVPHLSGKCLITMEGLFATLSYFFSDNGLHTFDYQLALRRYIKKESGYVTGYWTNTLSLWCLNPAVVFKEVANLSLSVILTSGTLSPMNSFSSELGVNFGTTLEAPHVIDVEAQVWASVISAGPRNHPLNSSYKTADAYVFQDALGKAIEEVCKVVPGGALVFFPSYKLMEKLQSRWSSTGQWSQLNTHKSIFVEPRGGSQDDFEPVLNGYYDSIRQGGRPFPQRNKRRKELGPCDSDDTMKKGKVEKEGAVFLAVCRGKVSEGIDFSDDNARVVIIVGVPFPNINDIQIELKKKYNDKYKSTKNLLTGSQWYCHQAFRAMNQAAGRCIRHRFDYGAILFLDERFLEERNTASISKWLRNSIRIYDNFEESLEEMKSFFINAKEKFSKKVVEDLQSSNIILEDCSDVKIVDTPCGQSIGVSKYDKPDKRQKIKMSKKSKVVDPETLSKSFASLKKYKALYSQRRCSENEDISSPKLEKEKDDTFSQLINLECSPQRDSRCSPSMPLVSRCNSPEVMFVRETPAIHGIDNQISPDFLVKFEKSHSSLKRACEKTFYERNTECSDGPSIASCSLNVTPNGNSVKSEKELALNSSVNSHAQKRIKTMDIPPLKLFQNEESYIYDAEALCKNNIRDPKCANKLEAEPTMDKQNGESCSAQSVPGDRYDESSNFHMDKKLQILCLACKSPLGLPENHFNVTCSLISSSKVHLASLLKKNFEPPAPDRLTSTPVLIVDVALLDQKLCSSRSFEGASRPGVWCEKDGCVFKSIYCPSCSPEVCLGVQIMATDSSNLSLLNKALLFVDRLEIMGTVVPKEVITGKTMKLPRDDDIAVLSSFEFKPSQSSEGWRNTKSRLRLPKRALISNSDD</sequence>
<dbReference type="EnsemblPlants" id="Kaladp0075s0005.1.v1.1">
    <property type="protein sequence ID" value="Kaladp0075s0005.1.v1.1"/>
    <property type="gene ID" value="Kaladp0075s0005.v1.1"/>
</dbReference>
<keyword evidence="10" id="KW-0067">ATP-binding</keyword>
<evidence type="ECO:0000256" key="16">
    <source>
        <dbReference type="ARBA" id="ARBA00082714"/>
    </source>
</evidence>
<feature type="region of interest" description="Disordered" evidence="17">
    <location>
        <begin position="100"/>
        <end position="146"/>
    </location>
</feature>
<dbReference type="Pfam" id="PF06733">
    <property type="entry name" value="DEAD_2"/>
    <property type="match status" value="1"/>
</dbReference>
<dbReference type="GO" id="GO:0003678">
    <property type="term" value="F:DNA helicase activity"/>
    <property type="evidence" value="ECO:0007669"/>
    <property type="project" value="InterPro"/>
</dbReference>
<dbReference type="Proteomes" id="UP000594263">
    <property type="component" value="Unplaced"/>
</dbReference>
<evidence type="ECO:0000256" key="17">
    <source>
        <dbReference type="SAM" id="MobiDB-lite"/>
    </source>
</evidence>
<evidence type="ECO:0000256" key="8">
    <source>
        <dbReference type="ARBA" id="ARBA00022801"/>
    </source>
</evidence>
<feature type="region of interest" description="Disordered" evidence="17">
    <location>
        <begin position="1"/>
        <end position="23"/>
    </location>
</feature>
<dbReference type="GO" id="GO:0016818">
    <property type="term" value="F:hydrolase activity, acting on acid anhydrides, in phosphorus-containing anhydrides"/>
    <property type="evidence" value="ECO:0007669"/>
    <property type="project" value="InterPro"/>
</dbReference>
<dbReference type="InterPro" id="IPR006555">
    <property type="entry name" value="ATP-dep_Helicase_C"/>
</dbReference>
<dbReference type="OMA" id="MDNTEDQ"/>
<keyword evidence="4" id="KW-0004">4Fe-4S</keyword>
<dbReference type="InterPro" id="IPR010614">
    <property type="entry name" value="RAD3-like_helicase_DEAD"/>
</dbReference>
<keyword evidence="5" id="KW-0479">Metal-binding</keyword>
<dbReference type="GO" id="GO:0046872">
    <property type="term" value="F:metal ion binding"/>
    <property type="evidence" value="ECO:0007669"/>
    <property type="project" value="UniProtKB-KW"/>
</dbReference>
<dbReference type="SMART" id="SM00488">
    <property type="entry name" value="DEXDc2"/>
    <property type="match status" value="1"/>
</dbReference>
<dbReference type="SMART" id="SM00491">
    <property type="entry name" value="HELICc2"/>
    <property type="match status" value="1"/>
</dbReference>
<evidence type="ECO:0000256" key="7">
    <source>
        <dbReference type="ARBA" id="ARBA00022763"/>
    </source>
</evidence>
<dbReference type="GO" id="GO:1990918">
    <property type="term" value="P:double-strand break repair involved in meiotic recombination"/>
    <property type="evidence" value="ECO:0007669"/>
    <property type="project" value="TreeGrafter"/>
</dbReference>
<evidence type="ECO:0000256" key="11">
    <source>
        <dbReference type="ARBA" id="ARBA00023004"/>
    </source>
</evidence>
<dbReference type="GO" id="GO:0005634">
    <property type="term" value="C:nucleus"/>
    <property type="evidence" value="ECO:0007669"/>
    <property type="project" value="UniProtKB-SubCell"/>
</dbReference>
<keyword evidence="20" id="KW-1185">Reference proteome</keyword>
<keyword evidence="12" id="KW-0411">Iron-sulfur</keyword>
<evidence type="ECO:0000256" key="6">
    <source>
        <dbReference type="ARBA" id="ARBA00022741"/>
    </source>
</evidence>
<evidence type="ECO:0000313" key="19">
    <source>
        <dbReference type="EnsemblPlants" id="Kaladp0075s0005.1.v1.1"/>
    </source>
</evidence>
<dbReference type="PROSITE" id="PS51193">
    <property type="entry name" value="HELICASE_ATP_BIND_2"/>
    <property type="match status" value="1"/>
</dbReference>
<evidence type="ECO:0000256" key="13">
    <source>
        <dbReference type="ARBA" id="ARBA00023204"/>
    </source>
</evidence>
<dbReference type="PANTHER" id="PTHR11472:SF47">
    <property type="entry name" value="FANCONI ANEMIA GROUP J PROTEIN"/>
    <property type="match status" value="1"/>
</dbReference>
<keyword evidence="8" id="KW-0378">Hydrolase</keyword>
<evidence type="ECO:0000256" key="10">
    <source>
        <dbReference type="ARBA" id="ARBA00022840"/>
    </source>
</evidence>
<dbReference type="Pfam" id="PF13307">
    <property type="entry name" value="Helicase_C_2"/>
    <property type="match status" value="1"/>
</dbReference>
<keyword evidence="15" id="KW-0539">Nucleus</keyword>
<dbReference type="GO" id="GO:0051539">
    <property type="term" value="F:4 iron, 4 sulfur cluster binding"/>
    <property type="evidence" value="ECO:0007669"/>
    <property type="project" value="UniProtKB-KW"/>
</dbReference>
<feature type="compositionally biased region" description="Polar residues" evidence="17">
    <location>
        <begin position="1"/>
        <end position="10"/>
    </location>
</feature>
<dbReference type="FunFam" id="3.40.50.300:FF:000731">
    <property type="entry name" value="Fanconi anemia group J protein homolog"/>
    <property type="match status" value="1"/>
</dbReference>
<dbReference type="SUPFAM" id="SSF52540">
    <property type="entry name" value="P-loop containing nucleoside triphosphate hydrolases"/>
    <property type="match status" value="1"/>
</dbReference>
<name>A0A7N0UP03_KALFE</name>